<comment type="caution">
    <text evidence="1">The sequence shown here is derived from an EMBL/GenBank/DDBJ whole genome shotgun (WGS) entry which is preliminary data.</text>
</comment>
<dbReference type="AlphaFoldDB" id="A0A8J2FW15"/>
<dbReference type="EMBL" id="CAJNOB010000012">
    <property type="protein sequence ID" value="CAF0696361.1"/>
    <property type="molecule type" value="Genomic_DNA"/>
</dbReference>
<reference evidence="1" key="1">
    <citation type="submission" date="2021-02" db="EMBL/GenBank/DDBJ databases">
        <authorList>
            <person name="Cremers G."/>
            <person name="Picone N."/>
        </authorList>
    </citation>
    <scope>NUCLEOTIDE SEQUENCE</scope>
    <source>
        <strain evidence="1">PQ17</strain>
    </source>
</reference>
<protein>
    <submittedName>
        <fullName evidence="1">Uncharacterized protein</fullName>
    </submittedName>
</protein>
<keyword evidence="2" id="KW-1185">Reference proteome</keyword>
<accession>A0A8J2FW15</accession>
<dbReference type="Proteomes" id="UP000663859">
    <property type="component" value="Unassembled WGS sequence"/>
</dbReference>
<sequence>MERSCACSCPEDDDPRVGQKLRLKALGPPEGYQRWVQDLGLAHGRASFRTEDLARRESYERGSSRTERRSRRRNWARKDFRRNGLRSVKVRLPEVWVERIGREANSAGGRLVAIDPWKTRRIQF</sequence>
<evidence type="ECO:0000313" key="1">
    <source>
        <dbReference type="EMBL" id="CAF0696361.1"/>
    </source>
</evidence>
<gene>
    <name evidence="1" type="ORF">MPNT_20202</name>
</gene>
<evidence type="ECO:0000313" key="2">
    <source>
        <dbReference type="Proteomes" id="UP000663859"/>
    </source>
</evidence>
<name>A0A8J2FW15_9BACT</name>
<proteinExistence type="predicted"/>
<organism evidence="1 2">
    <name type="scientific">Candidatus Methylacidithermus pantelleriae</name>
    <dbReference type="NCBI Taxonomy" id="2744239"/>
    <lineage>
        <taxon>Bacteria</taxon>
        <taxon>Pseudomonadati</taxon>
        <taxon>Verrucomicrobiota</taxon>
        <taxon>Methylacidiphilae</taxon>
        <taxon>Methylacidiphilales</taxon>
        <taxon>Methylacidiphilaceae</taxon>
        <taxon>Candidatus Methylacidithermus</taxon>
    </lineage>
</organism>